<name>A0A067M5Y6_BOTB1</name>
<dbReference type="InParanoid" id="A0A067M5Y6"/>
<dbReference type="AlphaFoldDB" id="A0A067M5Y6"/>
<evidence type="ECO:0000256" key="1">
    <source>
        <dbReference type="SAM" id="MobiDB-lite"/>
    </source>
</evidence>
<accession>A0A067M5Y6</accession>
<proteinExistence type="predicted"/>
<dbReference type="Proteomes" id="UP000027195">
    <property type="component" value="Unassembled WGS sequence"/>
</dbReference>
<feature type="region of interest" description="Disordered" evidence="1">
    <location>
        <begin position="82"/>
        <end position="107"/>
    </location>
</feature>
<dbReference type="EMBL" id="KL198062">
    <property type="protein sequence ID" value="KDQ10959.1"/>
    <property type="molecule type" value="Genomic_DNA"/>
</dbReference>
<dbReference type="HOGENOM" id="CLU_2037671_0_0_1"/>
<evidence type="ECO:0000313" key="2">
    <source>
        <dbReference type="EMBL" id="KDQ10959.1"/>
    </source>
</evidence>
<sequence length="121" mass="13060">MLCPIGVSLFWAPPDTSPAPIGWPRLPETRWLPSGNKQATRVADNALALSSRLSLLRALFLVKKQQQQFLWLANTISIDGGAADRQTDGAVPPSAPPRQPAHPNPVHSFYVSINPAPSCSL</sequence>
<protein>
    <submittedName>
        <fullName evidence="2">Uncharacterized protein</fullName>
    </submittedName>
</protein>
<evidence type="ECO:0000313" key="3">
    <source>
        <dbReference type="Proteomes" id="UP000027195"/>
    </source>
</evidence>
<reference evidence="3" key="1">
    <citation type="journal article" date="2014" name="Proc. Natl. Acad. Sci. U.S.A.">
        <title>Extensive sampling of basidiomycete genomes demonstrates inadequacy of the white-rot/brown-rot paradigm for wood decay fungi.</title>
        <authorList>
            <person name="Riley R."/>
            <person name="Salamov A.A."/>
            <person name="Brown D.W."/>
            <person name="Nagy L.G."/>
            <person name="Floudas D."/>
            <person name="Held B.W."/>
            <person name="Levasseur A."/>
            <person name="Lombard V."/>
            <person name="Morin E."/>
            <person name="Otillar R."/>
            <person name="Lindquist E.A."/>
            <person name="Sun H."/>
            <person name="LaButti K.M."/>
            <person name="Schmutz J."/>
            <person name="Jabbour D."/>
            <person name="Luo H."/>
            <person name="Baker S.E."/>
            <person name="Pisabarro A.G."/>
            <person name="Walton J.D."/>
            <person name="Blanchette R.A."/>
            <person name="Henrissat B."/>
            <person name="Martin F."/>
            <person name="Cullen D."/>
            <person name="Hibbett D.S."/>
            <person name="Grigoriev I.V."/>
        </authorList>
    </citation>
    <scope>NUCLEOTIDE SEQUENCE [LARGE SCALE GENOMIC DNA]</scope>
    <source>
        <strain evidence="3">FD-172 SS1</strain>
    </source>
</reference>
<gene>
    <name evidence="2" type="ORF">BOTBODRAFT_469047</name>
</gene>
<keyword evidence="3" id="KW-1185">Reference proteome</keyword>
<organism evidence="2 3">
    <name type="scientific">Botryobasidium botryosum (strain FD-172 SS1)</name>
    <dbReference type="NCBI Taxonomy" id="930990"/>
    <lineage>
        <taxon>Eukaryota</taxon>
        <taxon>Fungi</taxon>
        <taxon>Dikarya</taxon>
        <taxon>Basidiomycota</taxon>
        <taxon>Agaricomycotina</taxon>
        <taxon>Agaricomycetes</taxon>
        <taxon>Cantharellales</taxon>
        <taxon>Botryobasidiaceae</taxon>
        <taxon>Botryobasidium</taxon>
    </lineage>
</organism>
<feature type="compositionally biased region" description="Pro residues" evidence="1">
    <location>
        <begin position="93"/>
        <end position="103"/>
    </location>
</feature>